<dbReference type="PROSITE" id="PS50112">
    <property type="entry name" value="PAS"/>
    <property type="match status" value="1"/>
</dbReference>
<dbReference type="InterPro" id="IPR035965">
    <property type="entry name" value="PAS-like_dom_sf"/>
</dbReference>
<evidence type="ECO:0000256" key="3">
    <source>
        <dbReference type="PROSITE-ProRule" id="PRU00284"/>
    </source>
</evidence>
<dbReference type="CDD" id="cd00130">
    <property type="entry name" value="PAS"/>
    <property type="match status" value="1"/>
</dbReference>
<dbReference type="GO" id="GO:0007165">
    <property type="term" value="P:signal transduction"/>
    <property type="evidence" value="ECO:0007669"/>
    <property type="project" value="UniProtKB-KW"/>
</dbReference>
<proteinExistence type="inferred from homology"/>
<evidence type="ECO:0000256" key="1">
    <source>
        <dbReference type="ARBA" id="ARBA00022481"/>
    </source>
</evidence>
<reference evidence="8" key="1">
    <citation type="journal article" date="2016" name="Front. Microbiol.">
        <title>Molecular Keys to the Janthinobacterium and Duganella spp. Interaction with the Plant Pathogen Fusarium graminearum.</title>
        <authorList>
            <person name="Haack F.S."/>
            <person name="Poehlein A."/>
            <person name="Kroger C."/>
            <person name="Voigt C.A."/>
            <person name="Piepenbring M."/>
            <person name="Bode H.B."/>
            <person name="Daniel R."/>
            <person name="Schafer W."/>
            <person name="Streit W.R."/>
        </authorList>
    </citation>
    <scope>NUCLEOTIDE SEQUENCE [LARGE SCALE GENOMIC DNA]</scope>
    <source>
        <strain evidence="8">T54</strain>
    </source>
</reference>
<dbReference type="Gene3D" id="1.10.287.950">
    <property type="entry name" value="Methyl-accepting chemotaxis protein"/>
    <property type="match status" value="1"/>
</dbReference>
<name>A0A1E7WUX5_9BURK</name>
<dbReference type="PANTHER" id="PTHR43531">
    <property type="entry name" value="PROTEIN ICFG"/>
    <property type="match status" value="1"/>
</dbReference>
<dbReference type="PANTHER" id="PTHR43531:SF14">
    <property type="entry name" value="METHYL-ACCEPTING CHEMOTAXIS PROTEIN I-RELATED"/>
    <property type="match status" value="1"/>
</dbReference>
<dbReference type="AlphaFoldDB" id="A0A1E7WUX5"/>
<feature type="domain" description="HAMP" evidence="6">
    <location>
        <begin position="226"/>
        <end position="264"/>
    </location>
</feature>
<dbReference type="Gene3D" id="3.30.450.20">
    <property type="entry name" value="PAS domain"/>
    <property type="match status" value="1"/>
</dbReference>
<dbReference type="GO" id="GO:0006935">
    <property type="term" value="P:chemotaxis"/>
    <property type="evidence" value="ECO:0007669"/>
    <property type="project" value="InterPro"/>
</dbReference>
<dbReference type="NCBIfam" id="TIGR00229">
    <property type="entry name" value="sensory_box"/>
    <property type="match status" value="1"/>
</dbReference>
<feature type="domain" description="Methyl-accepting transducer" evidence="4">
    <location>
        <begin position="269"/>
        <end position="498"/>
    </location>
</feature>
<dbReference type="InterPro" id="IPR051310">
    <property type="entry name" value="MCP_chemotaxis"/>
</dbReference>
<gene>
    <name evidence="7" type="primary">aer_1</name>
    <name evidence="7" type="ORF">DUPY_18380</name>
</gene>
<evidence type="ECO:0000313" key="8">
    <source>
        <dbReference type="Proteomes" id="UP000175989"/>
    </source>
</evidence>
<dbReference type="SMART" id="SM00283">
    <property type="entry name" value="MA"/>
    <property type="match status" value="1"/>
</dbReference>
<protein>
    <submittedName>
        <fullName evidence="7">Aerotaxis receptor</fullName>
    </submittedName>
</protein>
<sequence length="513" mass="53266">MPAKSPVDVEVPLLADQFLISRTDAASKISYVNRTFLDVSGFSEAELLGATNDLFRHPDMPDAVFADIWKTLKGGGIWSGIMKHRRKGGGFFWVQATISPMLANGRLLGYTTVRTRPEPALLHRTAAFYTLLRKSGRARGLRLHGGALQRTGLAGCLDRIARPTLAARSTMVMACAAAGLLCLAALPYSGAVAASLAALLFAAQLGAAWRLRCALQHLLPAHALCRKLSAGDLGLPVKAPPRGALDGLAASLSIMQQSLREVVRQVGAGSASVAAAARAIDEGNRSLSGQTEQQAAALQQAAATMAELADTVRQNAAGAGEATRLAGATVALATRGSDAVQLLAVQIEQMAAGAAGIAEFIDVIDGVAFQTNVLALNAAVEAARAGQEGRGFAVVAAEVRNLAQRSAAAAQQIGILIKSETEQIAEARRLGAQATLTLREVVQAAHVVSDLGGQIAIASAEQSDGIAQLHQAVANIDEATQRNAAHVEELSATAAELTGQSWALNNTLAVFHS</sequence>
<dbReference type="InterPro" id="IPR013655">
    <property type="entry name" value="PAS_fold_3"/>
</dbReference>
<dbReference type="EMBL" id="LROM01000072">
    <property type="protein sequence ID" value="OFA03456.1"/>
    <property type="molecule type" value="Genomic_DNA"/>
</dbReference>
<dbReference type="GO" id="GO:0005886">
    <property type="term" value="C:plasma membrane"/>
    <property type="evidence" value="ECO:0007669"/>
    <property type="project" value="TreeGrafter"/>
</dbReference>
<dbReference type="InterPro" id="IPR000014">
    <property type="entry name" value="PAS"/>
</dbReference>
<dbReference type="PROSITE" id="PS50111">
    <property type="entry name" value="CHEMOTAXIS_TRANSDUC_2"/>
    <property type="match status" value="1"/>
</dbReference>
<evidence type="ECO:0000313" key="7">
    <source>
        <dbReference type="EMBL" id="OFA03456.1"/>
    </source>
</evidence>
<evidence type="ECO:0000256" key="2">
    <source>
        <dbReference type="ARBA" id="ARBA00029447"/>
    </source>
</evidence>
<dbReference type="PROSITE" id="PS50885">
    <property type="entry name" value="HAMP"/>
    <property type="match status" value="1"/>
</dbReference>
<dbReference type="PRINTS" id="PR00260">
    <property type="entry name" value="CHEMTRNSDUCR"/>
</dbReference>
<comment type="similarity">
    <text evidence="2">Belongs to the methyl-accepting chemotaxis (MCP) protein family.</text>
</comment>
<keyword evidence="7" id="KW-0675">Receptor</keyword>
<dbReference type="InterPro" id="IPR004090">
    <property type="entry name" value="Chemotax_Me-accpt_rcpt"/>
</dbReference>
<keyword evidence="3" id="KW-0807">Transducer</keyword>
<dbReference type="SUPFAM" id="SSF55785">
    <property type="entry name" value="PYP-like sensor domain (PAS domain)"/>
    <property type="match status" value="1"/>
</dbReference>
<accession>A0A1E7WUX5</accession>
<dbReference type="GO" id="GO:0004888">
    <property type="term" value="F:transmembrane signaling receptor activity"/>
    <property type="evidence" value="ECO:0007669"/>
    <property type="project" value="InterPro"/>
</dbReference>
<dbReference type="Pfam" id="PF00015">
    <property type="entry name" value="MCPsignal"/>
    <property type="match status" value="1"/>
</dbReference>
<dbReference type="InterPro" id="IPR003660">
    <property type="entry name" value="HAMP_dom"/>
</dbReference>
<dbReference type="Pfam" id="PF08447">
    <property type="entry name" value="PAS_3"/>
    <property type="match status" value="1"/>
</dbReference>
<feature type="domain" description="PAS" evidence="5">
    <location>
        <begin position="24"/>
        <end position="75"/>
    </location>
</feature>
<comment type="caution">
    <text evidence="7">The sequence shown here is derived from an EMBL/GenBank/DDBJ whole genome shotgun (WGS) entry which is preliminary data.</text>
</comment>
<evidence type="ECO:0000259" key="6">
    <source>
        <dbReference type="PROSITE" id="PS50885"/>
    </source>
</evidence>
<evidence type="ECO:0000259" key="5">
    <source>
        <dbReference type="PROSITE" id="PS50112"/>
    </source>
</evidence>
<dbReference type="RefSeq" id="WP_070247536.1">
    <property type="nucleotide sequence ID" value="NZ_LROM01000072.1"/>
</dbReference>
<dbReference type="InterPro" id="IPR004089">
    <property type="entry name" value="MCPsignal_dom"/>
</dbReference>
<dbReference type="SUPFAM" id="SSF58104">
    <property type="entry name" value="Methyl-accepting chemotaxis protein (MCP) signaling domain"/>
    <property type="match status" value="1"/>
</dbReference>
<keyword evidence="8" id="KW-1185">Reference proteome</keyword>
<dbReference type="Proteomes" id="UP000175989">
    <property type="component" value="Unassembled WGS sequence"/>
</dbReference>
<organism evidence="7 8">
    <name type="scientific">Duganella phyllosphaerae</name>
    <dbReference type="NCBI Taxonomy" id="762836"/>
    <lineage>
        <taxon>Bacteria</taxon>
        <taxon>Pseudomonadati</taxon>
        <taxon>Pseudomonadota</taxon>
        <taxon>Betaproteobacteria</taxon>
        <taxon>Burkholderiales</taxon>
        <taxon>Oxalobacteraceae</taxon>
        <taxon>Telluria group</taxon>
        <taxon>Duganella</taxon>
    </lineage>
</organism>
<keyword evidence="1" id="KW-0488">Methylation</keyword>
<evidence type="ECO:0000259" key="4">
    <source>
        <dbReference type="PROSITE" id="PS50111"/>
    </source>
</evidence>